<evidence type="ECO:0000313" key="2">
    <source>
        <dbReference type="EMBL" id="PQO43429.1"/>
    </source>
</evidence>
<gene>
    <name evidence="2" type="ORF">C5Y98_00510</name>
</gene>
<feature type="chain" id="PRO_5015429286" description="TIGR03067 domain-containing protein" evidence="1">
    <location>
        <begin position="26"/>
        <end position="152"/>
    </location>
</feature>
<name>A0A2S8GG56_9BACT</name>
<dbReference type="AlphaFoldDB" id="A0A2S8GG56"/>
<reference evidence="2 3" key="1">
    <citation type="submission" date="2018-02" db="EMBL/GenBank/DDBJ databases">
        <title>Comparative genomes isolates from brazilian mangrove.</title>
        <authorList>
            <person name="Araujo J.E."/>
            <person name="Taketani R.G."/>
            <person name="Silva M.C.P."/>
            <person name="Loureco M.V."/>
            <person name="Andreote F.D."/>
        </authorList>
    </citation>
    <scope>NUCLEOTIDE SEQUENCE [LARGE SCALE GENOMIC DNA]</scope>
    <source>
        <strain evidence="2 3">NAP PRIS-MGV</strain>
    </source>
</reference>
<sequence>MHKNRLSILALTATCVLLAWGVTVAEEAAKETPEQPAAEAPVDLRSQMLGAWALVGPPDSTEKPQPGARMKFWGLDKWVITQSDPKTGEIIYHHGGSYTLDGDNYVETFEFANENTKFLIGKKLKFKIKIDGDSYIQIGDGNDFNERWIRLK</sequence>
<dbReference type="EMBL" id="PUIB01000001">
    <property type="protein sequence ID" value="PQO43429.1"/>
    <property type="molecule type" value="Genomic_DNA"/>
</dbReference>
<comment type="caution">
    <text evidence="2">The sequence shown here is derived from an EMBL/GenBank/DDBJ whole genome shotgun (WGS) entry which is preliminary data.</text>
</comment>
<accession>A0A2S8GG56</accession>
<keyword evidence="1" id="KW-0732">Signal</keyword>
<organism evidence="2 3">
    <name type="scientific">Blastopirellula marina</name>
    <dbReference type="NCBI Taxonomy" id="124"/>
    <lineage>
        <taxon>Bacteria</taxon>
        <taxon>Pseudomonadati</taxon>
        <taxon>Planctomycetota</taxon>
        <taxon>Planctomycetia</taxon>
        <taxon>Pirellulales</taxon>
        <taxon>Pirellulaceae</taxon>
        <taxon>Blastopirellula</taxon>
    </lineage>
</organism>
<proteinExistence type="predicted"/>
<evidence type="ECO:0008006" key="4">
    <source>
        <dbReference type="Google" id="ProtNLM"/>
    </source>
</evidence>
<dbReference type="Proteomes" id="UP000239388">
    <property type="component" value="Unassembled WGS sequence"/>
</dbReference>
<evidence type="ECO:0000256" key="1">
    <source>
        <dbReference type="SAM" id="SignalP"/>
    </source>
</evidence>
<evidence type="ECO:0000313" key="3">
    <source>
        <dbReference type="Proteomes" id="UP000239388"/>
    </source>
</evidence>
<protein>
    <recommendedName>
        <fullName evidence="4">TIGR03067 domain-containing protein</fullName>
    </recommendedName>
</protein>
<dbReference type="Gene3D" id="2.40.128.490">
    <property type="entry name" value="Uncharacterised protein PF14869, DUF4488"/>
    <property type="match status" value="1"/>
</dbReference>
<feature type="signal peptide" evidence="1">
    <location>
        <begin position="1"/>
        <end position="25"/>
    </location>
</feature>